<dbReference type="Proteomes" id="UP000248918">
    <property type="component" value="Unassembled WGS sequence"/>
</dbReference>
<gene>
    <name evidence="2" type="ORF">BX591_115134</name>
</gene>
<proteinExistence type="predicted"/>
<evidence type="ECO:0000313" key="2">
    <source>
        <dbReference type="EMBL" id="RAS25887.1"/>
    </source>
</evidence>
<dbReference type="InterPro" id="IPR003959">
    <property type="entry name" value="ATPase_AAA_core"/>
</dbReference>
<dbReference type="Pfam" id="PF13304">
    <property type="entry name" value="AAA_21"/>
    <property type="match status" value="1"/>
</dbReference>
<dbReference type="SUPFAM" id="SSF52540">
    <property type="entry name" value="P-loop containing nucleoside triphosphate hydrolases"/>
    <property type="match status" value="1"/>
</dbReference>
<dbReference type="CDD" id="cd00267">
    <property type="entry name" value="ABC_ATPase"/>
    <property type="match status" value="1"/>
</dbReference>
<evidence type="ECO:0000259" key="1">
    <source>
        <dbReference type="Pfam" id="PF13304"/>
    </source>
</evidence>
<comment type="caution">
    <text evidence="2">The sequence shown here is derived from an EMBL/GenBank/DDBJ whole genome shotgun (WGS) entry which is preliminary data.</text>
</comment>
<sequence>MDNLREKDIVATRFWDDFLRQSYNNSDTQKTNTYLEALVCLYVHEISHRAPNGSDLVEGLRQARMLELEPYSDISSDSQILGWLHASDPTEFRARMNCVFLVVRTALTRDKGDEFLVAQNDEKSAVRRFEFVFRWLQSRDETFIVPTFDLGLTRLAGSTVDVAREAFCARLAAELLPRGSRTLVDMFGVTGQFPIQASQALSDDIRVLTTARIDRLGLALEMRFHMGSIQHEGLESSSGARGLFHWPYHHVDLALINPSSTPARRDEMYSLMGGRPWERPPSALSYAYDAISTQAPFELMLVIVPQVDGRSVRWQLNARRELVNQGFLVAVIDLPQSASDQKRARFSAWLIQRERRSSSSHDGKILFIDAEPLARLTFSDSGKAVAAFIGQLVTMCTDNIAFKRLPFEPSGKGEHLLQSIFAREFSSGYRDVPGLCQLENVHAIADKEYKLVAHEYLQSVYETDFLARVDRAKLNSCLDEPVVTGKRIYVIGNNGEGKSLLLRDIAQQTAVEKRKVVAISFGAIDRFPRSLKGDGANYYTYMGARTSVAGINIRDTAISAGRLMLDIHMNPEKKEIFDEIAQLTGFESEQYLIPISIGKNAHADGGLIGGIVRLNAYEPMDQQHVAALQQSREESRKYKLGLKRKLDHGSITPFDELSSGEQQIVILAAKMVLHANTSTLFLIDEPEISLHVSWQRAIPKIFTTIGRRFRADVLVATHSPILISGALEIDDYCFALRDGTVQPLDQESRRSVETALFEGFRTYTTNNREVHERCASLVAEFIDVANRDHVPEDVERDVLGRLGEMRRIIEDGKSFDSRDTAETDIDLIEKARAAITEIRNIQASRN</sequence>
<dbReference type="InterPro" id="IPR051396">
    <property type="entry name" value="Bact_Antivir_Def_Nuclease"/>
</dbReference>
<feature type="domain" description="ATPase AAA-type core" evidence="1">
    <location>
        <begin position="640"/>
        <end position="724"/>
    </location>
</feature>
<dbReference type="GO" id="GO:0005524">
    <property type="term" value="F:ATP binding"/>
    <property type="evidence" value="ECO:0007669"/>
    <property type="project" value="InterPro"/>
</dbReference>
<dbReference type="AlphaFoldDB" id="A0A329BVJ8"/>
<organism evidence="2 3">
    <name type="scientific">Paraburkholderia bryophila</name>
    <dbReference type="NCBI Taxonomy" id="420952"/>
    <lineage>
        <taxon>Bacteria</taxon>
        <taxon>Pseudomonadati</taxon>
        <taxon>Pseudomonadota</taxon>
        <taxon>Betaproteobacteria</taxon>
        <taxon>Burkholderiales</taxon>
        <taxon>Burkholderiaceae</taxon>
        <taxon>Paraburkholderia</taxon>
    </lineage>
</organism>
<accession>A0A329BVJ8</accession>
<reference evidence="2 3" key="1">
    <citation type="submission" date="2018-06" db="EMBL/GenBank/DDBJ databases">
        <title>Genomic Encyclopedia of Type Strains, Phase III (KMG-III): the genomes of soil and plant-associated and newly described type strains.</title>
        <authorList>
            <person name="Whitman W."/>
        </authorList>
    </citation>
    <scope>NUCLEOTIDE SEQUENCE [LARGE SCALE GENOMIC DNA]</scope>
    <source>
        <strain evidence="2 3">LMG 23644</strain>
    </source>
</reference>
<dbReference type="GO" id="GO:0016887">
    <property type="term" value="F:ATP hydrolysis activity"/>
    <property type="evidence" value="ECO:0007669"/>
    <property type="project" value="InterPro"/>
</dbReference>
<dbReference type="Gene3D" id="3.40.50.300">
    <property type="entry name" value="P-loop containing nucleotide triphosphate hydrolases"/>
    <property type="match status" value="1"/>
</dbReference>
<dbReference type="EMBL" id="QLTK01000015">
    <property type="protein sequence ID" value="RAS25887.1"/>
    <property type="molecule type" value="Genomic_DNA"/>
</dbReference>
<dbReference type="InterPro" id="IPR029063">
    <property type="entry name" value="SAM-dependent_MTases_sf"/>
</dbReference>
<protein>
    <submittedName>
        <fullName evidence="2">Putative AbiEii toxin of type IV toxin-antitoxin system</fullName>
    </submittedName>
</protein>
<name>A0A329BVJ8_9BURK</name>
<dbReference type="PANTHER" id="PTHR43581">
    <property type="entry name" value="ATP/GTP PHOSPHATASE"/>
    <property type="match status" value="1"/>
</dbReference>
<evidence type="ECO:0000313" key="3">
    <source>
        <dbReference type="Proteomes" id="UP000248918"/>
    </source>
</evidence>
<dbReference type="InterPro" id="IPR027417">
    <property type="entry name" value="P-loop_NTPase"/>
</dbReference>
<dbReference type="RefSeq" id="WP_167444592.1">
    <property type="nucleotide sequence ID" value="NZ_CADFFP010000018.1"/>
</dbReference>
<dbReference type="PANTHER" id="PTHR43581:SF2">
    <property type="entry name" value="EXCINUCLEASE ATPASE SUBUNIT"/>
    <property type="match status" value="1"/>
</dbReference>
<dbReference type="SUPFAM" id="SSF53335">
    <property type="entry name" value="S-adenosyl-L-methionine-dependent methyltransferases"/>
    <property type="match status" value="1"/>
</dbReference>